<evidence type="ECO:0000313" key="2">
    <source>
        <dbReference type="EMBL" id="MBM2622513.1"/>
    </source>
</evidence>
<dbReference type="Proteomes" id="UP000632138">
    <property type="component" value="Unassembled WGS sequence"/>
</dbReference>
<dbReference type="Gene3D" id="3.90.1570.10">
    <property type="entry name" value="tt1808, chain A"/>
    <property type="match status" value="1"/>
</dbReference>
<organism evidence="2 3">
    <name type="scientific">Paractinoplanes ovalisporus</name>
    <dbReference type="NCBI Taxonomy" id="2810368"/>
    <lineage>
        <taxon>Bacteria</taxon>
        <taxon>Bacillati</taxon>
        <taxon>Actinomycetota</taxon>
        <taxon>Actinomycetes</taxon>
        <taxon>Micromonosporales</taxon>
        <taxon>Micromonosporaceae</taxon>
        <taxon>Paractinoplanes</taxon>
    </lineage>
</organism>
<keyword evidence="2" id="KW-0255">Endonuclease</keyword>
<name>A0ABS2ARN9_9ACTN</name>
<keyword evidence="2" id="KW-0378">Hydrolase</keyword>
<dbReference type="Pfam" id="PF05685">
    <property type="entry name" value="Uma2"/>
    <property type="match status" value="1"/>
</dbReference>
<reference evidence="2 3" key="1">
    <citation type="submission" date="2021-01" db="EMBL/GenBank/DDBJ databases">
        <title>Actinoplanes sp. nov. LDG1-06 isolated from lichen.</title>
        <authorList>
            <person name="Saeng-In P."/>
            <person name="Phongsopitanun W."/>
            <person name="Kanchanasin P."/>
            <person name="Yuki M."/>
            <person name="Kudo T."/>
            <person name="Ohkuma M."/>
            <person name="Tanasupawat S."/>
        </authorList>
    </citation>
    <scope>NUCLEOTIDE SEQUENCE [LARGE SCALE GENOMIC DNA]</scope>
    <source>
        <strain evidence="2 3">LDG1-06</strain>
    </source>
</reference>
<gene>
    <name evidence="2" type="ORF">JIG36_44130</name>
</gene>
<dbReference type="EMBL" id="JAENHP010000026">
    <property type="protein sequence ID" value="MBM2622513.1"/>
    <property type="molecule type" value="Genomic_DNA"/>
</dbReference>
<dbReference type="PANTHER" id="PTHR35400">
    <property type="entry name" value="SLR1083 PROTEIN"/>
    <property type="match status" value="1"/>
</dbReference>
<evidence type="ECO:0000313" key="3">
    <source>
        <dbReference type="Proteomes" id="UP000632138"/>
    </source>
</evidence>
<sequence length="184" mass="20139">MEKMFPQARPLTGDEFLALDGTGERIELFDGNLHLSPNPGVRHQHATGQVAGALDDKAERTGLIVLTRVSVRLRDDRIPTADLVITSDTFLDGPVLEARTVCLVGEILSPASRAVDTILKKHYYAEAGIPWYLVADPDGPTLHCFELAGKAYKEHLTAKPGEVLELVEPVAVELDPRDLLPRGR</sequence>
<dbReference type="CDD" id="cd06260">
    <property type="entry name" value="DUF820-like"/>
    <property type="match status" value="1"/>
</dbReference>
<comment type="caution">
    <text evidence="2">The sequence shown here is derived from an EMBL/GenBank/DDBJ whole genome shotgun (WGS) entry which is preliminary data.</text>
</comment>
<dbReference type="InterPro" id="IPR011335">
    <property type="entry name" value="Restrct_endonuc-II-like"/>
</dbReference>
<protein>
    <submittedName>
        <fullName evidence="2">Uma2 family endonuclease</fullName>
    </submittedName>
</protein>
<dbReference type="InterPro" id="IPR008538">
    <property type="entry name" value="Uma2"/>
</dbReference>
<dbReference type="InterPro" id="IPR012296">
    <property type="entry name" value="Nuclease_put_TT1808"/>
</dbReference>
<accession>A0ABS2ARN9</accession>
<keyword evidence="2" id="KW-0540">Nuclease</keyword>
<dbReference type="PANTHER" id="PTHR35400:SF3">
    <property type="entry name" value="SLL1072 PROTEIN"/>
    <property type="match status" value="1"/>
</dbReference>
<proteinExistence type="predicted"/>
<keyword evidence="3" id="KW-1185">Reference proteome</keyword>
<feature type="domain" description="Putative restriction endonuclease" evidence="1">
    <location>
        <begin position="14"/>
        <end position="171"/>
    </location>
</feature>
<dbReference type="GO" id="GO:0004519">
    <property type="term" value="F:endonuclease activity"/>
    <property type="evidence" value="ECO:0007669"/>
    <property type="project" value="UniProtKB-KW"/>
</dbReference>
<evidence type="ECO:0000259" key="1">
    <source>
        <dbReference type="Pfam" id="PF05685"/>
    </source>
</evidence>
<dbReference type="SUPFAM" id="SSF52980">
    <property type="entry name" value="Restriction endonuclease-like"/>
    <property type="match status" value="1"/>
</dbReference>